<dbReference type="Proteomes" id="UP000295509">
    <property type="component" value="Unassembled WGS sequence"/>
</dbReference>
<evidence type="ECO:0000256" key="1">
    <source>
        <dbReference type="SAM" id="MobiDB-lite"/>
    </source>
</evidence>
<dbReference type="AlphaFoldDB" id="A0A4R8L590"/>
<dbReference type="RefSeq" id="WP_134197268.1">
    <property type="nucleotide sequence ID" value="NZ_JBHLUW010000004.1"/>
</dbReference>
<reference evidence="2 3" key="1">
    <citation type="submission" date="2019-03" db="EMBL/GenBank/DDBJ databases">
        <title>Genomic Encyclopedia of Type Strains, Phase III (KMG-III): the genomes of soil and plant-associated and newly described type strains.</title>
        <authorList>
            <person name="Whitman W."/>
        </authorList>
    </citation>
    <scope>NUCLEOTIDE SEQUENCE [LARGE SCALE GENOMIC DNA]</scope>
    <source>
        <strain evidence="2 3">LMG 29544</strain>
    </source>
</reference>
<keyword evidence="3" id="KW-1185">Reference proteome</keyword>
<dbReference type="EMBL" id="SORE01000042">
    <property type="protein sequence ID" value="TDY37168.1"/>
    <property type="molecule type" value="Genomic_DNA"/>
</dbReference>
<proteinExistence type="predicted"/>
<feature type="region of interest" description="Disordered" evidence="1">
    <location>
        <begin position="28"/>
        <end position="107"/>
    </location>
</feature>
<organism evidence="2 3">
    <name type="scientific">Paraburkholderia rhizosphaerae</name>
    <dbReference type="NCBI Taxonomy" id="480658"/>
    <lineage>
        <taxon>Bacteria</taxon>
        <taxon>Pseudomonadati</taxon>
        <taxon>Pseudomonadota</taxon>
        <taxon>Betaproteobacteria</taxon>
        <taxon>Burkholderiales</taxon>
        <taxon>Burkholderiaceae</taxon>
        <taxon>Paraburkholderia</taxon>
    </lineage>
</organism>
<accession>A0A4R8L590</accession>
<evidence type="ECO:0000313" key="2">
    <source>
        <dbReference type="EMBL" id="TDY37168.1"/>
    </source>
</evidence>
<dbReference type="OrthoDB" id="8563043at2"/>
<gene>
    <name evidence="2" type="ORF">BX592_1428</name>
</gene>
<name>A0A4R8L590_9BURK</name>
<feature type="compositionally biased region" description="Basic and acidic residues" evidence="1">
    <location>
        <begin position="40"/>
        <end position="60"/>
    </location>
</feature>
<protein>
    <submittedName>
        <fullName evidence="2">Uncharacterized protein</fullName>
    </submittedName>
</protein>
<sequence length="205" mass="21494">MNLTLSPPLRLALIATAAGCTVMLLRPEPVEAPGPASTKLARETREPRVARGDAPPDVHPWRRRALPEPEIPEPAAGATAQNPPLPRQDASTQAGSTPPLPPPMRSAAAQPDIVYLGRLIQDERTQVFFATNGSAVALDTGGVLNGRWRIDAISAADITLRDLQSGETRHIATAESDNASAAIGAAPAQVGQRFLASHAGETTTD</sequence>
<comment type="caution">
    <text evidence="2">The sequence shown here is derived from an EMBL/GenBank/DDBJ whole genome shotgun (WGS) entry which is preliminary data.</text>
</comment>
<evidence type="ECO:0000313" key="3">
    <source>
        <dbReference type="Proteomes" id="UP000295509"/>
    </source>
</evidence>